<accession>A0A848FGY0</accession>
<keyword evidence="3" id="KW-1185">Reference proteome</keyword>
<dbReference type="AlphaFoldDB" id="A0A848FGY0"/>
<dbReference type="SUPFAM" id="SSF53474">
    <property type="entry name" value="alpha/beta-Hydrolases"/>
    <property type="match status" value="1"/>
</dbReference>
<comment type="caution">
    <text evidence="2">The sequence shown here is derived from an EMBL/GenBank/DDBJ whole genome shotgun (WGS) entry which is preliminary data.</text>
</comment>
<evidence type="ECO:0000313" key="2">
    <source>
        <dbReference type="EMBL" id="NML17101.1"/>
    </source>
</evidence>
<evidence type="ECO:0000259" key="1">
    <source>
        <dbReference type="Pfam" id="PF12697"/>
    </source>
</evidence>
<evidence type="ECO:0000313" key="3">
    <source>
        <dbReference type="Proteomes" id="UP000574067"/>
    </source>
</evidence>
<dbReference type="Gene3D" id="3.40.50.1820">
    <property type="entry name" value="alpha/beta hydrolase"/>
    <property type="match status" value="1"/>
</dbReference>
<reference evidence="2 3" key="1">
    <citation type="submission" date="2020-04" db="EMBL/GenBank/DDBJ databases">
        <title>Azohydromonas sp. isolated from soil.</title>
        <authorList>
            <person name="Dahal R.H."/>
        </authorList>
    </citation>
    <scope>NUCLEOTIDE SEQUENCE [LARGE SCALE GENOMIC DNA]</scope>
    <source>
        <strain evidence="2 3">G-1-1-14</strain>
    </source>
</reference>
<feature type="domain" description="AB hydrolase-1" evidence="1">
    <location>
        <begin position="40"/>
        <end position="276"/>
    </location>
</feature>
<name>A0A848FGY0_9BURK</name>
<organism evidence="2 3">
    <name type="scientific">Azohydromonas caseinilytica</name>
    <dbReference type="NCBI Taxonomy" id="2728836"/>
    <lineage>
        <taxon>Bacteria</taxon>
        <taxon>Pseudomonadati</taxon>
        <taxon>Pseudomonadota</taxon>
        <taxon>Betaproteobacteria</taxon>
        <taxon>Burkholderiales</taxon>
        <taxon>Sphaerotilaceae</taxon>
        <taxon>Azohydromonas</taxon>
    </lineage>
</organism>
<dbReference type="InterPro" id="IPR029058">
    <property type="entry name" value="AB_hydrolase_fold"/>
</dbReference>
<dbReference type="GO" id="GO:0016020">
    <property type="term" value="C:membrane"/>
    <property type="evidence" value="ECO:0007669"/>
    <property type="project" value="TreeGrafter"/>
</dbReference>
<dbReference type="PANTHER" id="PTHR43798:SF33">
    <property type="entry name" value="HYDROLASE, PUTATIVE (AFU_ORTHOLOGUE AFUA_2G14860)-RELATED"/>
    <property type="match status" value="1"/>
</dbReference>
<dbReference type="PANTHER" id="PTHR43798">
    <property type="entry name" value="MONOACYLGLYCEROL LIPASE"/>
    <property type="match status" value="1"/>
</dbReference>
<gene>
    <name evidence="2" type="ORF">HHL10_19180</name>
</gene>
<dbReference type="Proteomes" id="UP000574067">
    <property type="component" value="Unassembled WGS sequence"/>
</dbReference>
<dbReference type="Pfam" id="PF12697">
    <property type="entry name" value="Abhydrolase_6"/>
    <property type="match status" value="1"/>
</dbReference>
<sequence length="287" mass="31595">MAGLPPAGPRPAYGANSVPAPVLEVDGIPVHVEGQGDEVLLMLHGWPDTCRLWDAQVAGLREQVRCVRFTLPGFDPARGPRPMSLAQTLDLIDRVAEAVSPHRPLTLLLHDWGCVFGYEYALTHPARVRGLIGVDIGDAGSRAHARSLTLADKLMVASYQLWLAAAWRIGGAAGDAMSRYFARIARAPADPDAVSCAMSYPYYLAWTGAYADIARRMRRGFEPPCPMLYLYGRRKPLMFHSPSWAAALAQRPGHRVVALDAGHWLMLERPAEFNRAVRDWLATDHGR</sequence>
<dbReference type="GO" id="GO:0016787">
    <property type="term" value="F:hydrolase activity"/>
    <property type="evidence" value="ECO:0007669"/>
    <property type="project" value="UniProtKB-KW"/>
</dbReference>
<proteinExistence type="predicted"/>
<dbReference type="EMBL" id="JABBFW010000015">
    <property type="protein sequence ID" value="NML17101.1"/>
    <property type="molecule type" value="Genomic_DNA"/>
</dbReference>
<dbReference type="InterPro" id="IPR000073">
    <property type="entry name" value="AB_hydrolase_1"/>
</dbReference>
<dbReference type="InterPro" id="IPR050266">
    <property type="entry name" value="AB_hydrolase_sf"/>
</dbReference>
<keyword evidence="2" id="KW-0378">Hydrolase</keyword>
<protein>
    <submittedName>
        <fullName evidence="2">Alpha/beta fold hydrolase</fullName>
    </submittedName>
</protein>